<dbReference type="PROSITE" id="PS52004">
    <property type="entry name" value="KS3_2"/>
    <property type="match status" value="1"/>
</dbReference>
<dbReference type="InterPro" id="IPR016036">
    <property type="entry name" value="Malonyl_transacylase_ACP-bd"/>
</dbReference>
<dbReference type="Pfam" id="PF00698">
    <property type="entry name" value="Acyl_transf_1"/>
    <property type="match status" value="1"/>
</dbReference>
<dbReference type="Gene3D" id="1.10.1200.10">
    <property type="entry name" value="ACP-like"/>
    <property type="match status" value="1"/>
</dbReference>
<dbReference type="SMART" id="SM00823">
    <property type="entry name" value="PKS_PP"/>
    <property type="match status" value="1"/>
</dbReference>
<dbReference type="SMART" id="SM00825">
    <property type="entry name" value="PKS_KS"/>
    <property type="match status" value="1"/>
</dbReference>
<dbReference type="Gene3D" id="3.10.129.110">
    <property type="entry name" value="Polyketide synthase dehydratase"/>
    <property type="match status" value="1"/>
</dbReference>
<feature type="active site" description="Proton donor; for dehydratase activity" evidence="6">
    <location>
        <position position="1112"/>
    </location>
</feature>
<dbReference type="PANTHER" id="PTHR43775:SF37">
    <property type="entry name" value="SI:DKEY-61P9.11"/>
    <property type="match status" value="1"/>
</dbReference>
<dbReference type="CDD" id="cd00833">
    <property type="entry name" value="PKS"/>
    <property type="match status" value="1"/>
</dbReference>
<dbReference type="Pfam" id="PF21089">
    <property type="entry name" value="PKS_DH_N"/>
    <property type="match status" value="1"/>
</dbReference>
<evidence type="ECO:0000256" key="2">
    <source>
        <dbReference type="ARBA" id="ARBA00004789"/>
    </source>
</evidence>
<dbReference type="InterPro" id="IPR049552">
    <property type="entry name" value="PKS_DH_N"/>
</dbReference>
<dbReference type="PROSITE" id="PS00606">
    <property type="entry name" value="KS3_1"/>
    <property type="match status" value="1"/>
</dbReference>
<dbReference type="InterPro" id="IPR013968">
    <property type="entry name" value="PKS_KR"/>
</dbReference>
<dbReference type="Pfam" id="PF14765">
    <property type="entry name" value="PS-DH"/>
    <property type="match status" value="1"/>
</dbReference>
<evidence type="ECO:0000259" key="8">
    <source>
        <dbReference type="PROSITE" id="PS52004"/>
    </source>
</evidence>
<sequence length="1851" mass="203552">MEPIAIIGMACRFPGADGVDSFWELIKNGVDAIQEVPNDRWRLDTFYDESRTRPGTMSTRYGGFLSRISEFDAQFFGISPREAANMDPQQRLLLETAWEALESAGLVPKQLAGSKTGVFVGIMNYDYGNMQSRNPEDINPHSGPGSQGCMAANRLSYFFDFRGPSLSIDTACSSSLVAVHQACLSLQSDNAGPIALACGVNVILSPTGNVFFSTAGLMTADGRAKTFDASANGFARSEGVGVLVLKPLAKALEEGDPVLAVIRGSAINQDGRTNGIMAPNRFSQEALLRETYARAGINPSQIQYVETHGTGTLLGDPIEANALGTVLSEGRDPEDRCPIGSVKTNIGHTESAASMASVIKVVQMLRHKLIPPSLHFQTPNPYIPFDSLPLRVPTELEPWPQGTGSRLAGVSSFGFGGTNAHLVLEEAPASTAKPARPASADRSAAEPFLLPLSARHPDALRALSQSYLQRLTENSDLALDDVVYTASLKRTQHDYRLAIVSDSTEQLIQQLQTYLAQTSHPDLVTGHRAPARQLKLVYVFTGQGSQWWGMGRQLLQNDSFFEQKLIELSKQYETISSISVLDELLAQEEHTRLDQTCIAQPALVLLQVALVEWLRAHGVEPHGVIGHSIGEVTAAYIAGILTLDQTLQLLHHRSRIMQKATGTGRMATVRLSAEEAVPYLQGLENRVKVAVVNEPASCVLAGDTEAMAELEATFHSASVTMRYLPVQYAFHSPQLEPYQAELQQALDFLTPQKASLKIWSTRTGKLSDGTEYDASYWGRQMCERVQFSAAVQACALEGITHFIEIGPHPVLTGQIKKCLHHIDKTGLIVPTLHREEGERRQLLRALGTLHANGYNLNWNRLSPRGQVVRLPAYPWQREHFWFEPNATAADFWERTQDAPIDKTLHPLLGSAVSLAHPMAANIWQSQVNKSRHPWLDDHRIQGKVVVPGTSYLEIALAALRAQRGDGVYTLRNLETRRAFFLEDQEKRFVQTWLSEPDRETGVQNIAIYSSPADERDPKWIQHAQGSVAFTARESHVEPAPLPLYELLARFPDAAAPSDFYRDVAGKGLEYGPTFRSIDQLYLGNGEALAHLRLHEKLHADAGRFLMHPALLDACGHLLLATDEVEAGSDLIYMPVGIREVRVYGSFDQEVWSHASLKHDEQGPQDRVVGQIRIFDGSGRVLAEMDDLEFQRIGTWKKRERHDTFDSWLYEVQWEETPLPATPAEQQGLWLMLCDTAGVGDALADLWQQQGRTCIRLYSGDSFQELGPLRFAVDPAREEDIRQALQIAYATLSQEPLAGALHLWSLDIPIESMAQKERLSLASRLALQSSVALVKTLSSDPLARRTKVHFVTRGAQAVDSTSSVHVNQAPLWGLARSLPMEHPHLWGGLLDLDPNASSAQSAEWLNLTIGKAHEEDQTAIRNGRLYNARLRTPDKAKVLGEPTPISEDGTYLISGGLGGLGLETAKWLAKQGARHLLLLGRTPMAPRSEWAQLDPASRQGMQAATLLDLEQQGVQVETAAVDVSDAEQIRACLHQRSERGVPAVRGVFHLAGNAEGSLLTDLSAQTLSNILSPKLAGAWALHTALEGAELDCFVLFSSASSLMPSPMISAYGAANASLDAFAHYRRSLGLPALSINWGPFAQVGMAMQNTQNERQSFGALQLIQPEEALDGMRRLLAGSGSQLAVFPINREMWYQLYERNRTFPLLRALSTAPVKKAEVSASALKVDHVENYVSQQVANVLRLSVGKLDVQESMLNLGMDSLMLTELKNRIETDLNVSLPLVKLLQGPSVHQLSEMIREQQQEETAAETAAAAEATIPDELEAEQLLDQLDDMSEEEIERLLSLMADEEVES</sequence>
<feature type="domain" description="Carrier" evidence="7">
    <location>
        <begin position="1726"/>
        <end position="1800"/>
    </location>
</feature>
<dbReference type="InterPro" id="IPR049551">
    <property type="entry name" value="PKS_DH_C"/>
</dbReference>
<evidence type="ECO:0000256" key="4">
    <source>
        <dbReference type="ARBA" id="ARBA00022553"/>
    </source>
</evidence>
<dbReference type="Gene3D" id="3.30.70.3290">
    <property type="match status" value="1"/>
</dbReference>
<comment type="function">
    <text evidence="1">Involved in some intermediate steps for the synthesis of the antibiotic polyketide bacillaene which is involved in secondary metabolism.</text>
</comment>
<evidence type="ECO:0000259" key="9">
    <source>
        <dbReference type="PROSITE" id="PS52019"/>
    </source>
</evidence>
<dbReference type="GO" id="GO:0006633">
    <property type="term" value="P:fatty acid biosynthetic process"/>
    <property type="evidence" value="ECO:0007669"/>
    <property type="project" value="InterPro"/>
</dbReference>
<dbReference type="InterPro" id="IPR032821">
    <property type="entry name" value="PKS_assoc"/>
</dbReference>
<evidence type="ECO:0000259" key="7">
    <source>
        <dbReference type="PROSITE" id="PS50075"/>
    </source>
</evidence>
<dbReference type="InterPro" id="IPR020806">
    <property type="entry name" value="PKS_PP-bd"/>
</dbReference>
<evidence type="ECO:0000256" key="3">
    <source>
        <dbReference type="ARBA" id="ARBA00022450"/>
    </source>
</evidence>
<accession>A0A074LK99</accession>
<dbReference type="Proteomes" id="UP000027931">
    <property type="component" value="Unassembled WGS sequence"/>
</dbReference>
<dbReference type="PROSITE" id="PS50075">
    <property type="entry name" value="CARRIER"/>
    <property type="match status" value="1"/>
</dbReference>
<evidence type="ECO:0000313" key="11">
    <source>
        <dbReference type="Proteomes" id="UP000027931"/>
    </source>
</evidence>
<dbReference type="InterPro" id="IPR014030">
    <property type="entry name" value="Ketoacyl_synth_N"/>
</dbReference>
<dbReference type="InterPro" id="IPR057326">
    <property type="entry name" value="KR_dom"/>
</dbReference>
<dbReference type="GO" id="GO:0071770">
    <property type="term" value="P:DIM/DIP cell wall layer assembly"/>
    <property type="evidence" value="ECO:0007669"/>
    <property type="project" value="TreeGrafter"/>
</dbReference>
<name>A0A074LK99_9BACL</name>
<dbReference type="GO" id="GO:0031177">
    <property type="term" value="F:phosphopantetheine binding"/>
    <property type="evidence" value="ECO:0007669"/>
    <property type="project" value="InterPro"/>
</dbReference>
<dbReference type="Pfam" id="PF02801">
    <property type="entry name" value="Ketoacyl-synt_C"/>
    <property type="match status" value="1"/>
</dbReference>
<feature type="region of interest" description="N-terminal hotdog fold" evidence="6">
    <location>
        <begin position="905"/>
        <end position="1034"/>
    </location>
</feature>
<evidence type="ECO:0000256" key="6">
    <source>
        <dbReference type="PROSITE-ProRule" id="PRU01363"/>
    </source>
</evidence>
<dbReference type="Pfam" id="PF08659">
    <property type="entry name" value="KR"/>
    <property type="match status" value="1"/>
</dbReference>
<dbReference type="InterPro" id="IPR036736">
    <property type="entry name" value="ACP-like_sf"/>
</dbReference>
<dbReference type="SUPFAM" id="SSF53901">
    <property type="entry name" value="Thiolase-like"/>
    <property type="match status" value="1"/>
</dbReference>
<dbReference type="RefSeq" id="WP_038089831.1">
    <property type="nucleotide sequence ID" value="NZ_JMIR01000020.1"/>
</dbReference>
<feature type="domain" description="Ketosynthase family 3 (KS3)" evidence="8">
    <location>
        <begin position="1"/>
        <end position="426"/>
    </location>
</feature>
<dbReference type="Pfam" id="PF00109">
    <property type="entry name" value="ketoacyl-synt"/>
    <property type="match status" value="1"/>
</dbReference>
<dbReference type="SMART" id="SM00826">
    <property type="entry name" value="PKS_DH"/>
    <property type="match status" value="1"/>
</dbReference>
<evidence type="ECO:0000256" key="5">
    <source>
        <dbReference type="ARBA" id="ARBA00022679"/>
    </source>
</evidence>
<protein>
    <submittedName>
        <fullName evidence="10">Uncharacterized protein</fullName>
    </submittedName>
</protein>
<dbReference type="SMART" id="SM00827">
    <property type="entry name" value="PKS_AT"/>
    <property type="match status" value="1"/>
</dbReference>
<keyword evidence="5" id="KW-0808">Transferase</keyword>
<dbReference type="OrthoDB" id="9765680at2"/>
<evidence type="ECO:0000256" key="1">
    <source>
        <dbReference type="ARBA" id="ARBA00003299"/>
    </source>
</evidence>
<feature type="active site" description="Proton acceptor; for dehydratase activity" evidence="6">
    <location>
        <position position="938"/>
    </location>
</feature>
<dbReference type="InterPro" id="IPR014043">
    <property type="entry name" value="Acyl_transferase_dom"/>
</dbReference>
<dbReference type="InterPro" id="IPR020841">
    <property type="entry name" value="PKS_Beta-ketoAc_synthase_dom"/>
</dbReference>
<dbReference type="Pfam" id="PF16197">
    <property type="entry name" value="KAsynt_C_assoc"/>
    <property type="match status" value="1"/>
</dbReference>
<dbReference type="InterPro" id="IPR020807">
    <property type="entry name" value="PKS_DH"/>
</dbReference>
<dbReference type="Gene3D" id="3.40.47.10">
    <property type="match status" value="1"/>
</dbReference>
<feature type="domain" description="PKS/mFAS DH" evidence="9">
    <location>
        <begin position="905"/>
        <end position="1198"/>
    </location>
</feature>
<dbReference type="InterPro" id="IPR018201">
    <property type="entry name" value="Ketoacyl_synth_AS"/>
</dbReference>
<dbReference type="eggNOG" id="COG3321">
    <property type="taxonomic scope" value="Bacteria"/>
</dbReference>
<dbReference type="SUPFAM" id="SSF47336">
    <property type="entry name" value="ACP-like"/>
    <property type="match status" value="1"/>
</dbReference>
<gene>
    <name evidence="10" type="ORF">EL26_14360</name>
</gene>
<reference evidence="10 11" key="1">
    <citation type="journal article" date="2013" name="Int. J. Syst. Evol. Microbiol.">
        <title>Tumebacillus flagellatus sp. nov., an alpha-amylase/pullulanase-producing bacterium isolated from cassava wastewater.</title>
        <authorList>
            <person name="Wang Q."/>
            <person name="Xie N."/>
            <person name="Qin Y."/>
            <person name="Shen N."/>
            <person name="Zhu J."/>
            <person name="Mi H."/>
            <person name="Huang R."/>
        </authorList>
    </citation>
    <scope>NUCLEOTIDE SEQUENCE [LARGE SCALE GENOMIC DNA]</scope>
    <source>
        <strain evidence="10 11">GST4</strain>
    </source>
</reference>
<dbReference type="InterPro" id="IPR016035">
    <property type="entry name" value="Acyl_Trfase/lysoPLipase"/>
</dbReference>
<dbReference type="InterPro" id="IPR049900">
    <property type="entry name" value="PKS_mFAS_DH"/>
</dbReference>
<dbReference type="SMART" id="SM00822">
    <property type="entry name" value="PKS_KR"/>
    <property type="match status" value="1"/>
</dbReference>
<comment type="caution">
    <text evidence="10">The sequence shown here is derived from an EMBL/GenBank/DDBJ whole genome shotgun (WGS) entry which is preliminary data.</text>
</comment>
<keyword evidence="4" id="KW-0597">Phosphoprotein</keyword>
<feature type="region of interest" description="C-terminal hotdog fold" evidence="6">
    <location>
        <begin position="1051"/>
        <end position="1198"/>
    </location>
</feature>
<proteinExistence type="predicted"/>
<dbReference type="SUPFAM" id="SSF52151">
    <property type="entry name" value="FabD/lysophospholipase-like"/>
    <property type="match status" value="1"/>
</dbReference>
<dbReference type="Pfam" id="PF00550">
    <property type="entry name" value="PP-binding"/>
    <property type="match status" value="1"/>
</dbReference>
<dbReference type="PROSITE" id="PS52019">
    <property type="entry name" value="PKS_MFAS_DH"/>
    <property type="match status" value="1"/>
</dbReference>
<comment type="pathway">
    <text evidence="2">Antibiotic biosynthesis; bacillaene biosynthesis.</text>
</comment>
<dbReference type="SUPFAM" id="SSF55048">
    <property type="entry name" value="Probable ACP-binding domain of malonyl-CoA ACP transacylase"/>
    <property type="match status" value="1"/>
</dbReference>
<keyword evidence="11" id="KW-1185">Reference proteome</keyword>
<dbReference type="SUPFAM" id="SSF51735">
    <property type="entry name" value="NAD(P)-binding Rossmann-fold domains"/>
    <property type="match status" value="2"/>
</dbReference>
<dbReference type="InterPro" id="IPR042104">
    <property type="entry name" value="PKS_dehydratase_sf"/>
</dbReference>
<dbReference type="InterPro" id="IPR050091">
    <property type="entry name" value="PKS_NRPS_Biosynth_Enz"/>
</dbReference>
<dbReference type="InterPro" id="IPR036291">
    <property type="entry name" value="NAD(P)-bd_dom_sf"/>
</dbReference>
<dbReference type="Gene3D" id="3.40.50.720">
    <property type="entry name" value="NAD(P)-binding Rossmann-like Domain"/>
    <property type="match status" value="1"/>
</dbReference>
<dbReference type="InterPro" id="IPR009081">
    <property type="entry name" value="PP-bd_ACP"/>
</dbReference>
<keyword evidence="3" id="KW-0596">Phosphopantetheine</keyword>
<dbReference type="Gene3D" id="3.40.366.10">
    <property type="entry name" value="Malonyl-Coenzyme A Acyl Carrier Protein, domain 2"/>
    <property type="match status" value="1"/>
</dbReference>
<dbReference type="CDD" id="cd08955">
    <property type="entry name" value="KR_2_FAS_SDR_x"/>
    <property type="match status" value="1"/>
</dbReference>
<dbReference type="GO" id="GO:0004315">
    <property type="term" value="F:3-oxoacyl-[acyl-carrier-protein] synthase activity"/>
    <property type="evidence" value="ECO:0007669"/>
    <property type="project" value="InterPro"/>
</dbReference>
<organism evidence="10 11">
    <name type="scientific">Tumebacillus flagellatus</name>
    <dbReference type="NCBI Taxonomy" id="1157490"/>
    <lineage>
        <taxon>Bacteria</taxon>
        <taxon>Bacillati</taxon>
        <taxon>Bacillota</taxon>
        <taxon>Bacilli</taxon>
        <taxon>Bacillales</taxon>
        <taxon>Alicyclobacillaceae</taxon>
        <taxon>Tumebacillus</taxon>
    </lineage>
</organism>
<dbReference type="InterPro" id="IPR016039">
    <property type="entry name" value="Thiolase-like"/>
</dbReference>
<evidence type="ECO:0000313" key="10">
    <source>
        <dbReference type="EMBL" id="KEO82566.1"/>
    </source>
</evidence>
<dbReference type="GO" id="GO:0004312">
    <property type="term" value="F:fatty acid synthase activity"/>
    <property type="evidence" value="ECO:0007669"/>
    <property type="project" value="TreeGrafter"/>
</dbReference>
<dbReference type="EMBL" id="JMIR01000020">
    <property type="protein sequence ID" value="KEO82566.1"/>
    <property type="molecule type" value="Genomic_DNA"/>
</dbReference>
<dbReference type="FunFam" id="3.40.47.10:FF:000019">
    <property type="entry name" value="Polyketide synthase type I"/>
    <property type="match status" value="1"/>
</dbReference>
<dbReference type="InterPro" id="IPR014031">
    <property type="entry name" value="Ketoacyl_synth_C"/>
</dbReference>
<dbReference type="InterPro" id="IPR001227">
    <property type="entry name" value="Ac_transferase_dom_sf"/>
</dbReference>
<dbReference type="GO" id="GO:0005886">
    <property type="term" value="C:plasma membrane"/>
    <property type="evidence" value="ECO:0007669"/>
    <property type="project" value="TreeGrafter"/>
</dbReference>
<dbReference type="PANTHER" id="PTHR43775">
    <property type="entry name" value="FATTY ACID SYNTHASE"/>
    <property type="match status" value="1"/>
</dbReference>
<dbReference type="GO" id="GO:0005737">
    <property type="term" value="C:cytoplasm"/>
    <property type="evidence" value="ECO:0007669"/>
    <property type="project" value="TreeGrafter"/>
</dbReference>
<dbReference type="STRING" id="1157490.EL26_14360"/>